<gene>
    <name evidence="1" type="ORF">IQ35_00599</name>
</gene>
<name>A0A562KMK0_SPHWJ</name>
<dbReference type="EMBL" id="VLKK01000002">
    <property type="protein sequence ID" value="TWH96668.1"/>
    <property type="molecule type" value="Genomic_DNA"/>
</dbReference>
<evidence type="ECO:0000313" key="2">
    <source>
        <dbReference type="Proteomes" id="UP000316624"/>
    </source>
</evidence>
<accession>A0A562KMK0</accession>
<reference evidence="1 2" key="1">
    <citation type="journal article" date="2015" name="Stand. Genomic Sci.">
        <title>Genomic Encyclopedia of Bacterial and Archaeal Type Strains, Phase III: the genomes of soil and plant-associated and newly described type strains.</title>
        <authorList>
            <person name="Whitman W.B."/>
            <person name="Woyke T."/>
            <person name="Klenk H.P."/>
            <person name="Zhou Y."/>
            <person name="Lilburn T.G."/>
            <person name="Beck B.J."/>
            <person name="De Vos P."/>
            <person name="Vandamme P."/>
            <person name="Eisen J.A."/>
            <person name="Garrity G."/>
            <person name="Hugenholtz P."/>
            <person name="Kyrpides N.C."/>
        </authorList>
    </citation>
    <scope>NUCLEOTIDE SEQUENCE [LARGE SCALE GENOMIC DNA]</scope>
    <source>
        <strain evidence="1 2">CGMCC 1.7748</strain>
    </source>
</reference>
<evidence type="ECO:0000313" key="1">
    <source>
        <dbReference type="EMBL" id="TWH96668.1"/>
    </source>
</evidence>
<proteinExistence type="predicted"/>
<evidence type="ECO:0008006" key="3">
    <source>
        <dbReference type="Google" id="ProtNLM"/>
    </source>
</evidence>
<organism evidence="1 2">
    <name type="scientific">Sphingobium wenxiniae (strain DSM 21828 / CGMCC 1.7748 / JZ-1)</name>
    <dbReference type="NCBI Taxonomy" id="595605"/>
    <lineage>
        <taxon>Bacteria</taxon>
        <taxon>Pseudomonadati</taxon>
        <taxon>Pseudomonadota</taxon>
        <taxon>Alphaproteobacteria</taxon>
        <taxon>Sphingomonadales</taxon>
        <taxon>Sphingomonadaceae</taxon>
        <taxon>Sphingobium</taxon>
    </lineage>
</organism>
<sequence>MNGGSGDLREATNDDFWDRLNEAMGEDGLLTYRYLGRKSQDMHDLPIGTMKIRSDMRDWHGGIRPAALAIATAETGFSDFNAVPAPVSAGLSIVDPGIDVKTVTMQQRTLRLGRNLGFSRTVVADQDNPHRIIALTRGIGIKLGEAPAEGGKPFPLPDDMEDRDLPPLVKVFGGWQDDRGSWRLPALTAGSRSTSGSLHLGPIHVLFDAAADDLARESGQRVVDWEVMFVSAGTTGPFRVDVTPFSSSGRVGAAELSLIDEGRDGRLVASGSAAFGPII</sequence>
<dbReference type="AlphaFoldDB" id="A0A562KMK0"/>
<dbReference type="Proteomes" id="UP000316624">
    <property type="component" value="Unassembled WGS sequence"/>
</dbReference>
<dbReference type="RefSeq" id="WP_021245998.1">
    <property type="nucleotide sequence ID" value="NZ_JACIIY010000009.1"/>
</dbReference>
<comment type="caution">
    <text evidence="1">The sequence shown here is derived from an EMBL/GenBank/DDBJ whole genome shotgun (WGS) entry which is preliminary data.</text>
</comment>
<keyword evidence="2" id="KW-1185">Reference proteome</keyword>
<protein>
    <recommendedName>
        <fullName evidence="3">Thioesterase superfamily protein</fullName>
    </recommendedName>
</protein>